<dbReference type="InterPro" id="IPR021834">
    <property type="entry name" value="DUF3426"/>
</dbReference>
<gene>
    <name evidence="4" type="ordered locus">Tgr7_0364</name>
</gene>
<dbReference type="Pfam" id="PF13719">
    <property type="entry name" value="Zn_ribbon_5"/>
    <property type="match status" value="1"/>
</dbReference>
<dbReference type="Pfam" id="PF11906">
    <property type="entry name" value="DUF3426"/>
    <property type="match status" value="1"/>
</dbReference>
<feature type="compositionally biased region" description="Low complexity" evidence="1">
    <location>
        <begin position="62"/>
        <end position="76"/>
    </location>
</feature>
<dbReference type="AlphaFoldDB" id="B8GUV1"/>
<keyword evidence="2" id="KW-0812">Transmembrane</keyword>
<proteinExistence type="predicted"/>
<feature type="transmembrane region" description="Helical" evidence="2">
    <location>
        <begin position="125"/>
        <end position="149"/>
    </location>
</feature>
<keyword evidence="2" id="KW-0472">Membrane</keyword>
<feature type="compositionally biased region" description="Low complexity" evidence="1">
    <location>
        <begin position="93"/>
        <end position="104"/>
    </location>
</feature>
<reference evidence="4 5" key="1">
    <citation type="journal article" date="2011" name="Stand. Genomic Sci.">
        <title>Complete genome sequence of 'Thioalkalivibrio sulfidophilus' HL-EbGr7.</title>
        <authorList>
            <person name="Muyzer G."/>
            <person name="Sorokin D.Y."/>
            <person name="Mavromatis K."/>
            <person name="Lapidus A."/>
            <person name="Clum A."/>
            <person name="Ivanova N."/>
            <person name="Pati A."/>
            <person name="d'Haeseleer P."/>
            <person name="Woyke T."/>
            <person name="Kyrpides N.C."/>
        </authorList>
    </citation>
    <scope>NUCLEOTIDE SEQUENCE [LARGE SCALE GENOMIC DNA]</scope>
    <source>
        <strain evidence="4 5">HL-EbGR7</strain>
    </source>
</reference>
<feature type="region of interest" description="Disordered" evidence="1">
    <location>
        <begin position="62"/>
        <end position="104"/>
    </location>
</feature>
<protein>
    <recommendedName>
        <fullName evidence="3">Zinc finger/thioredoxin putative domain-containing protein</fullName>
    </recommendedName>
</protein>
<keyword evidence="2" id="KW-1133">Transmembrane helix</keyword>
<dbReference type="KEGG" id="tgr:Tgr7_0364"/>
<dbReference type="RefSeq" id="WP_012636951.1">
    <property type="nucleotide sequence ID" value="NC_011901.1"/>
</dbReference>
<evidence type="ECO:0000259" key="3">
    <source>
        <dbReference type="Pfam" id="PF13719"/>
    </source>
</evidence>
<evidence type="ECO:0000256" key="1">
    <source>
        <dbReference type="SAM" id="MobiDB-lite"/>
    </source>
</evidence>
<dbReference type="OrthoDB" id="6717714at2"/>
<evidence type="ECO:0000313" key="4">
    <source>
        <dbReference type="EMBL" id="ACL71462.1"/>
    </source>
</evidence>
<accession>B8GUV1</accession>
<sequence length="280" mass="29865">MYTQCPHCQAVFRVTTADLTLSDGQVRCGECLAVFNGMDSLSVLPPESAEETSTAPALKKSLTPAAAAAEPEAIPSEPAPPATEQVEPATEQPASPSAPAVSKPAMPLALRDELETAAEGPGGRAIAGTLALGLLCALLIALLGAQVLYHERERLAVYPELSPAIGRMCAYLGCTTTERREPQAFQVTQRNIYSHPNAENALMVQASFVNGAGFTQPLPQVELSFRDLQGSLVAVRRFSPQEYLPQGRAPEPVAPRDVVDLNLEIEDPGARAVAYEFRFL</sequence>
<keyword evidence="5" id="KW-1185">Reference proteome</keyword>
<evidence type="ECO:0000256" key="2">
    <source>
        <dbReference type="SAM" id="Phobius"/>
    </source>
</evidence>
<dbReference type="Proteomes" id="UP000002383">
    <property type="component" value="Chromosome"/>
</dbReference>
<dbReference type="InterPro" id="IPR011723">
    <property type="entry name" value="Znf/thioredoxin_put"/>
</dbReference>
<dbReference type="STRING" id="396588.Tgr7_0364"/>
<dbReference type="eggNOG" id="COG1273">
    <property type="taxonomic scope" value="Bacteria"/>
</dbReference>
<dbReference type="EMBL" id="CP001339">
    <property type="protein sequence ID" value="ACL71462.1"/>
    <property type="molecule type" value="Genomic_DNA"/>
</dbReference>
<feature type="domain" description="Zinc finger/thioredoxin putative" evidence="3">
    <location>
        <begin position="1"/>
        <end position="36"/>
    </location>
</feature>
<name>B8GUV1_THISH</name>
<evidence type="ECO:0000313" key="5">
    <source>
        <dbReference type="Proteomes" id="UP000002383"/>
    </source>
</evidence>
<dbReference type="HOGENOM" id="CLU_036053_0_0_6"/>
<organism evidence="4 5">
    <name type="scientific">Thioalkalivibrio sulfidiphilus (strain HL-EbGR7)</name>
    <dbReference type="NCBI Taxonomy" id="396588"/>
    <lineage>
        <taxon>Bacteria</taxon>
        <taxon>Pseudomonadati</taxon>
        <taxon>Pseudomonadota</taxon>
        <taxon>Gammaproteobacteria</taxon>
        <taxon>Chromatiales</taxon>
        <taxon>Ectothiorhodospiraceae</taxon>
        <taxon>Thioalkalivibrio</taxon>
    </lineage>
</organism>
<dbReference type="NCBIfam" id="TIGR02098">
    <property type="entry name" value="MJ0042_CXXC"/>
    <property type="match status" value="1"/>
</dbReference>